<evidence type="ECO:0008006" key="4">
    <source>
        <dbReference type="Google" id="ProtNLM"/>
    </source>
</evidence>
<dbReference type="Proteomes" id="UP000030708">
    <property type="component" value="Unassembled WGS sequence"/>
</dbReference>
<dbReference type="OrthoDB" id="372740at2759"/>
<name>A0A024WAA2_PLAFA</name>
<accession>A0A024WAA2</accession>
<reference evidence="2 3" key="2">
    <citation type="submission" date="2013-02" db="EMBL/GenBank/DDBJ databases">
        <title>The Genome Sequence of Plasmodium falciparum Tanzania (2000708).</title>
        <authorList>
            <consortium name="The Broad Institute Genome Sequencing Platform"/>
            <consortium name="The Broad Institute Genome Sequencing Center for Infectious Disease"/>
            <person name="Neafsey D."/>
            <person name="Cheeseman I."/>
            <person name="Volkman S."/>
            <person name="Adams J."/>
            <person name="Walker B."/>
            <person name="Young S.K."/>
            <person name="Zeng Q."/>
            <person name="Gargeya S."/>
            <person name="Fitzgerald M."/>
            <person name="Haas B."/>
            <person name="Abouelleil A."/>
            <person name="Alvarado L."/>
            <person name="Arachchi H.M."/>
            <person name="Berlin A.M."/>
            <person name="Chapman S.B."/>
            <person name="Dewar J."/>
            <person name="Goldberg J."/>
            <person name="Griggs A."/>
            <person name="Gujja S."/>
            <person name="Hansen M."/>
            <person name="Howarth C."/>
            <person name="Imamovic A."/>
            <person name="Larimer J."/>
            <person name="McCowan C."/>
            <person name="Murphy C."/>
            <person name="Neiman D."/>
            <person name="Pearson M."/>
            <person name="Priest M."/>
            <person name="Roberts A."/>
            <person name="Saif S."/>
            <person name="Shea T."/>
            <person name="Sisk P."/>
            <person name="Sykes S."/>
            <person name="Wortman J."/>
            <person name="Nusbaum C."/>
            <person name="Birren B."/>
        </authorList>
    </citation>
    <scope>NUCLEOTIDE SEQUENCE [LARGE SCALE GENOMIC DNA]</scope>
    <source>
        <strain evidence="3">Tanzania (2000708)</strain>
    </source>
</reference>
<reference evidence="2 3" key="1">
    <citation type="submission" date="2013-02" db="EMBL/GenBank/DDBJ databases">
        <title>The Genome Annotation of Plasmodium falciparum Tanzania (2000708).</title>
        <authorList>
            <consortium name="The Broad Institute Genome Sequencing Platform"/>
            <consortium name="The Broad Institute Genome Sequencing Center for Infectious Disease"/>
            <person name="Neafsey D."/>
            <person name="Hoffman S."/>
            <person name="Volkman S."/>
            <person name="Rosenthal P."/>
            <person name="Walker B."/>
            <person name="Young S.K."/>
            <person name="Zeng Q."/>
            <person name="Gargeya S."/>
            <person name="Fitzgerald M."/>
            <person name="Haas B."/>
            <person name="Abouelleil A."/>
            <person name="Allen A.W."/>
            <person name="Alvarado L."/>
            <person name="Arachchi H.M."/>
            <person name="Berlin A.M."/>
            <person name="Chapman S.B."/>
            <person name="Gainer-Dewar J."/>
            <person name="Goldberg J."/>
            <person name="Griggs A."/>
            <person name="Gujja S."/>
            <person name="Hansen M."/>
            <person name="Howarth C."/>
            <person name="Imamovic A."/>
            <person name="Ireland A."/>
            <person name="Larimer J."/>
            <person name="McCowan C."/>
            <person name="Murphy C."/>
            <person name="Pearson M."/>
            <person name="Poon T.W."/>
            <person name="Priest M."/>
            <person name="Roberts A."/>
            <person name="Saif S."/>
            <person name="Shea T."/>
            <person name="Sisk P."/>
            <person name="Sykes S."/>
            <person name="Wortman J."/>
            <person name="Nusbaum C."/>
            <person name="Birren B."/>
        </authorList>
    </citation>
    <scope>NUCLEOTIDE SEQUENCE [LARGE SCALE GENOMIC DNA]</scope>
    <source>
        <strain evidence="3">Tanzania (2000708)</strain>
    </source>
</reference>
<organism evidence="2 3">
    <name type="scientific">Plasmodium falciparum Tanzania</name>
    <name type="common">2000708</name>
    <dbReference type="NCBI Taxonomy" id="1036725"/>
    <lineage>
        <taxon>Eukaryota</taxon>
        <taxon>Sar</taxon>
        <taxon>Alveolata</taxon>
        <taxon>Apicomplexa</taxon>
        <taxon>Aconoidasida</taxon>
        <taxon>Haemosporida</taxon>
        <taxon>Plasmodiidae</taxon>
        <taxon>Plasmodium</taxon>
        <taxon>Plasmodium (Laverania)</taxon>
    </lineage>
</organism>
<feature type="chain" id="PRO_5001540332" description="Anaphase-promoting complex subunit 1" evidence="1">
    <location>
        <begin position="22"/>
        <end position="1194"/>
    </location>
</feature>
<feature type="signal peptide" evidence="1">
    <location>
        <begin position="1"/>
        <end position="21"/>
    </location>
</feature>
<gene>
    <name evidence="2" type="ORF">PFTANZ_01479</name>
</gene>
<dbReference type="AlphaFoldDB" id="A0A024WAA2"/>
<dbReference type="eggNOG" id="ENOG502QXFG">
    <property type="taxonomic scope" value="Eukaryota"/>
</dbReference>
<protein>
    <recommendedName>
        <fullName evidence="4">Anaphase-promoting complex subunit 1</fullName>
    </recommendedName>
</protein>
<evidence type="ECO:0000313" key="2">
    <source>
        <dbReference type="EMBL" id="ETW37829.1"/>
    </source>
</evidence>
<evidence type="ECO:0000256" key="1">
    <source>
        <dbReference type="SAM" id="SignalP"/>
    </source>
</evidence>
<evidence type="ECO:0000313" key="3">
    <source>
        <dbReference type="Proteomes" id="UP000030708"/>
    </source>
</evidence>
<sequence>MPFYLSFFLLLVYNIVIKVYGCIQNFGVTKKNELLYINNKFLLCNKWFKKNKNKYKYNINKYVNSNLYTSCSIRNKNVVYFNKDKTTIFVSLLNSPIVGIKINDDKCNEDVIVQNLKDKEEKKNVKDDLKNVSNHHINNNIYSINNLPYLYNNYNLINLHHNEEPFGFSPQFNNYSMLKEKKNIYFYKHKNKLNDWLCTHYFPQNISCRYIKNVLFNFRLYDFNIKENILYHLCLKYIYYNKNDYMSLEKKIKLLNIVDQNKYKFILDHARVLHKVIKKEKYKIMKHIYNEKNKERNVHNKINDETHTIPIYNIQHNNKNSYDDINYNNKIIDTYLKMRKKLNILFVTLKIEKKQNVYKIYKKIKRNITFYDFYDRLLILNYFHISHKHRLVLMFFKKYIYKLLNKQNMFIINFINSFFFQNNILSKYIIYPKSTYNDSLYSDVQTYENTYEHIKDKYKLYHVPINTSNFIEYYMKNFFFPSYSPMHMNNMNNMNNINNINNNNNNIYHNTLDTKFLLYLNMLHSFLHMKNYYFINKFIEQFCEYYSKNIPNHVIYDDDKWSLFILTLSFLMRCVYMKRRFHIINLKEHQDYISTHYGKESGEYKMKDIKNEKNQMKKIKEKNYLLHNKDDNYLSYPIHIYNENIFNYEQNSCMTNSYDNLNHHIISYIKNVITNTHKHNKRKSMYKNISVLLFLQYVFLLNLNIDTTHFLNKKSDTYFENGYNLGGTHKEKGPYNKNEKCNKKVNSKFEKYCDNNKYCDNTKYFDNNNDVKNKGKTYYISTFFSPQDKNITKDTYLDSNNFLLSFLIKGYKNILKSCLLETNSISKSMMFYNYNFEELYYFMETYLDDYINKYYLICNDKNKEDEIILNIKPILYLFQINILFFFKLLHVLDICNYKNIALSIINECKKKKWFKIINRKVIKLLINKFKRTNNKNYKKNLYIYSLRFIENKAISEYMDIYNKYKIIINSYDKKCIKKNFYSFIGKDIKINEKKKNYKKIIKNNNINNYNNNYNNNNNNMSTNKCFKIFKKYTIPLNIKQLFFLFHHLQKFNLNYEIILLYNHLLKYNKYFKRNMYFDKDTEIVRKKKKDIKSSRDIYRNIFSIYINSILNVDNLLLLNNEEEIIKKIKNKKIKIKIKKFICPSTYCILYKTPLYIFLHFIKKYRNKKLQIVQQKYINRKRLQINILYYNEIYT</sequence>
<proteinExistence type="predicted"/>
<keyword evidence="1" id="KW-0732">Signal</keyword>
<dbReference type="EMBL" id="KI926339">
    <property type="protein sequence ID" value="ETW37829.1"/>
    <property type="molecule type" value="Genomic_DNA"/>
</dbReference>